<feature type="chain" id="PRO_5046138984" evidence="2">
    <location>
        <begin position="28"/>
        <end position="351"/>
    </location>
</feature>
<organism evidence="3 4">
    <name type="scientific">Wandonia haliotis</name>
    <dbReference type="NCBI Taxonomy" id="574963"/>
    <lineage>
        <taxon>Bacteria</taxon>
        <taxon>Pseudomonadati</taxon>
        <taxon>Bacteroidota</taxon>
        <taxon>Flavobacteriia</taxon>
        <taxon>Flavobacteriales</taxon>
        <taxon>Crocinitomicaceae</taxon>
        <taxon>Wandonia</taxon>
    </lineage>
</organism>
<comment type="caution">
    <text evidence="3">The sequence shown here is derived from an EMBL/GenBank/DDBJ whole genome shotgun (WGS) entry which is preliminary data.</text>
</comment>
<sequence length="351" mass="41953">MKNKLSLCLLLLNFVWISLSASSQSEASFPKKESRPYFKLLPYPRGFEKDSLEHMMSYLLEKPGKHWDRKDSLQYMYTLIGSSNYDLAYKIFEQQSPLENLTEDQFHIIQHMLLYKYRYKEYHEWLKLEEAYFPYTKKQIEIRSRIAEVNRKQVDRVWSLKDSVLFPELLDPRWKSYKKGGQEYLSILVPLLREYDDALRDETKYESASNRALSLAFYEFGKFLKKHVSLSDAYIAYSISRYYDKYNNDVAVDLRAIKNEMNKRNYIFPSIREIFPKQRKGIFNYKKIMEKRKAQQDSTLHADYPPLKIDPDKLEDPVVKGLWDEFILIGGLVLILICVLVFIRIDKKRKE</sequence>
<gene>
    <name evidence="3" type="ORF">GCM10009118_19840</name>
</gene>
<evidence type="ECO:0000256" key="2">
    <source>
        <dbReference type="SAM" id="SignalP"/>
    </source>
</evidence>
<keyword evidence="1" id="KW-0472">Membrane</keyword>
<dbReference type="RefSeq" id="WP_343787203.1">
    <property type="nucleotide sequence ID" value="NZ_BAAAFH010000011.1"/>
</dbReference>
<accession>A0ABP3Y224</accession>
<keyword evidence="4" id="KW-1185">Reference proteome</keyword>
<feature type="transmembrane region" description="Helical" evidence="1">
    <location>
        <begin position="326"/>
        <end position="345"/>
    </location>
</feature>
<dbReference type="EMBL" id="BAAAFH010000011">
    <property type="protein sequence ID" value="GAA0875575.1"/>
    <property type="molecule type" value="Genomic_DNA"/>
</dbReference>
<keyword evidence="2" id="KW-0732">Signal</keyword>
<proteinExistence type="predicted"/>
<name>A0ABP3Y224_9FLAO</name>
<evidence type="ECO:0000313" key="3">
    <source>
        <dbReference type="EMBL" id="GAA0875575.1"/>
    </source>
</evidence>
<keyword evidence="1" id="KW-0812">Transmembrane</keyword>
<protein>
    <submittedName>
        <fullName evidence="3">Uncharacterized protein</fullName>
    </submittedName>
</protein>
<feature type="signal peptide" evidence="2">
    <location>
        <begin position="1"/>
        <end position="27"/>
    </location>
</feature>
<evidence type="ECO:0000313" key="4">
    <source>
        <dbReference type="Proteomes" id="UP001501126"/>
    </source>
</evidence>
<evidence type="ECO:0000256" key="1">
    <source>
        <dbReference type="SAM" id="Phobius"/>
    </source>
</evidence>
<dbReference type="Proteomes" id="UP001501126">
    <property type="component" value="Unassembled WGS sequence"/>
</dbReference>
<reference evidence="4" key="1">
    <citation type="journal article" date="2019" name="Int. J. Syst. Evol. Microbiol.">
        <title>The Global Catalogue of Microorganisms (GCM) 10K type strain sequencing project: providing services to taxonomists for standard genome sequencing and annotation.</title>
        <authorList>
            <consortium name="The Broad Institute Genomics Platform"/>
            <consortium name="The Broad Institute Genome Sequencing Center for Infectious Disease"/>
            <person name="Wu L."/>
            <person name="Ma J."/>
        </authorList>
    </citation>
    <scope>NUCLEOTIDE SEQUENCE [LARGE SCALE GENOMIC DNA]</scope>
    <source>
        <strain evidence="4">JCM 16083</strain>
    </source>
</reference>
<keyword evidence="1" id="KW-1133">Transmembrane helix</keyword>